<dbReference type="Proteomes" id="UP001595698">
    <property type="component" value="Unassembled WGS sequence"/>
</dbReference>
<dbReference type="RefSeq" id="WP_386190433.1">
    <property type="nucleotide sequence ID" value="NZ_JBHSBC010000018.1"/>
</dbReference>
<evidence type="ECO:0000256" key="1">
    <source>
        <dbReference type="ARBA" id="ARBA00023125"/>
    </source>
</evidence>
<evidence type="ECO:0000313" key="5">
    <source>
        <dbReference type="Proteomes" id="UP001595698"/>
    </source>
</evidence>
<proteinExistence type="predicted"/>
<dbReference type="EMBL" id="JBHSBC010000018">
    <property type="protein sequence ID" value="MFC3982250.1"/>
    <property type="molecule type" value="Genomic_DNA"/>
</dbReference>
<dbReference type="InterPro" id="IPR012340">
    <property type="entry name" value="NA-bd_OB-fold"/>
</dbReference>
<feature type="compositionally biased region" description="Gly residues" evidence="3">
    <location>
        <begin position="107"/>
        <end position="116"/>
    </location>
</feature>
<name>A0ABV8F3M0_9ACTN</name>
<keyword evidence="1 2" id="KW-0238">DNA-binding</keyword>
<dbReference type="InterPro" id="IPR000424">
    <property type="entry name" value="Primosome_PriB/ssb"/>
</dbReference>
<evidence type="ECO:0000256" key="2">
    <source>
        <dbReference type="PROSITE-ProRule" id="PRU00252"/>
    </source>
</evidence>
<dbReference type="GO" id="GO:0003677">
    <property type="term" value="F:DNA binding"/>
    <property type="evidence" value="ECO:0007669"/>
    <property type="project" value="UniProtKB-KW"/>
</dbReference>
<accession>A0ABV8F3M0</accession>
<sequence length="184" mass="19318">MDRNEVTLVGRLPEAVRIRSLQSGGTLGTWRMIVRRQRRGRGGQVDTIPCASFEPEVTVTAAEWLADDMVEVEGALRRRWWGSEGSKSSGYEVEVRSARRLGHPGEPAGGKEGGVSGPEQPTPVITSSAAPGQASEGGAALTKGAHEPASPGHPPEGVDPVSFPGARRTGRARLVTGMSRSDGG</sequence>
<evidence type="ECO:0000313" key="4">
    <source>
        <dbReference type="EMBL" id="MFC3982250.1"/>
    </source>
</evidence>
<reference evidence="5" key="1">
    <citation type="journal article" date="2019" name="Int. J. Syst. Evol. Microbiol.">
        <title>The Global Catalogue of Microorganisms (GCM) 10K type strain sequencing project: providing services to taxonomists for standard genome sequencing and annotation.</title>
        <authorList>
            <consortium name="The Broad Institute Genomics Platform"/>
            <consortium name="The Broad Institute Genome Sequencing Center for Infectious Disease"/>
            <person name="Wu L."/>
            <person name="Ma J."/>
        </authorList>
    </citation>
    <scope>NUCLEOTIDE SEQUENCE [LARGE SCALE GENOMIC DNA]</scope>
    <source>
        <strain evidence="5">TBRC 7912</strain>
    </source>
</reference>
<dbReference type="Pfam" id="PF00436">
    <property type="entry name" value="SSB"/>
    <property type="match status" value="1"/>
</dbReference>
<gene>
    <name evidence="4" type="ORF">ACFOYY_19050</name>
</gene>
<dbReference type="PROSITE" id="PS50935">
    <property type="entry name" value="SSB"/>
    <property type="match status" value="1"/>
</dbReference>
<evidence type="ECO:0000256" key="3">
    <source>
        <dbReference type="SAM" id="MobiDB-lite"/>
    </source>
</evidence>
<protein>
    <submittedName>
        <fullName evidence="4">Single-stranded DNA-binding protein</fullName>
    </submittedName>
</protein>
<comment type="caution">
    <text evidence="4">The sequence shown here is derived from an EMBL/GenBank/DDBJ whole genome shotgun (WGS) entry which is preliminary data.</text>
</comment>
<feature type="region of interest" description="Disordered" evidence="3">
    <location>
        <begin position="83"/>
        <end position="184"/>
    </location>
</feature>
<dbReference type="SUPFAM" id="SSF50249">
    <property type="entry name" value="Nucleic acid-binding proteins"/>
    <property type="match status" value="1"/>
</dbReference>
<organism evidence="4 5">
    <name type="scientific">Streptosporangium jomthongense</name>
    <dbReference type="NCBI Taxonomy" id="1193683"/>
    <lineage>
        <taxon>Bacteria</taxon>
        <taxon>Bacillati</taxon>
        <taxon>Actinomycetota</taxon>
        <taxon>Actinomycetes</taxon>
        <taxon>Streptosporangiales</taxon>
        <taxon>Streptosporangiaceae</taxon>
        <taxon>Streptosporangium</taxon>
    </lineage>
</organism>
<keyword evidence="5" id="KW-1185">Reference proteome</keyword>
<dbReference type="Gene3D" id="2.40.50.140">
    <property type="entry name" value="Nucleic acid-binding proteins"/>
    <property type="match status" value="1"/>
</dbReference>